<dbReference type="OrthoDB" id="418893at2759"/>
<evidence type="ECO:0000313" key="2">
    <source>
        <dbReference type="Proteomes" id="UP000649617"/>
    </source>
</evidence>
<sequence>MPRYNLVVCRNSFLPWAMVHVHTDGLQANGTKKVYCGYKAGLPLWSHTETLPAAQRFLEDFAPRQGSSSCWVLEMQGTGCHSVALQRPSRWGAEAARDHKVARFYRASFTTAGFAVALLASALCVAECCAIRLGVEKPGADDASALEEELPMETLSERVRRVQQRWGIFRAFLVQEYEPLSSARDVVDRTGRLSGAA</sequence>
<gene>
    <name evidence="1" type="ORF">SPIL2461_LOCUS13300</name>
</gene>
<evidence type="ECO:0000313" key="1">
    <source>
        <dbReference type="EMBL" id="CAE7511179.1"/>
    </source>
</evidence>
<keyword evidence="2" id="KW-1185">Reference proteome</keyword>
<comment type="caution">
    <text evidence="1">The sequence shown here is derived from an EMBL/GenBank/DDBJ whole genome shotgun (WGS) entry which is preliminary data.</text>
</comment>
<proteinExistence type="predicted"/>
<dbReference type="AlphaFoldDB" id="A0A812SZM8"/>
<protein>
    <submittedName>
        <fullName evidence="1">Uncharacterized protein</fullName>
    </submittedName>
</protein>
<reference evidence="1" key="1">
    <citation type="submission" date="2021-02" db="EMBL/GenBank/DDBJ databases">
        <authorList>
            <person name="Dougan E. K."/>
            <person name="Rhodes N."/>
            <person name="Thang M."/>
            <person name="Chan C."/>
        </authorList>
    </citation>
    <scope>NUCLEOTIDE SEQUENCE</scope>
</reference>
<dbReference type="EMBL" id="CAJNIZ010028846">
    <property type="protein sequence ID" value="CAE7511179.1"/>
    <property type="molecule type" value="Genomic_DNA"/>
</dbReference>
<accession>A0A812SZM8</accession>
<organism evidence="1 2">
    <name type="scientific">Symbiodinium pilosum</name>
    <name type="common">Dinoflagellate</name>
    <dbReference type="NCBI Taxonomy" id="2952"/>
    <lineage>
        <taxon>Eukaryota</taxon>
        <taxon>Sar</taxon>
        <taxon>Alveolata</taxon>
        <taxon>Dinophyceae</taxon>
        <taxon>Suessiales</taxon>
        <taxon>Symbiodiniaceae</taxon>
        <taxon>Symbiodinium</taxon>
    </lineage>
</organism>
<name>A0A812SZM8_SYMPI</name>
<dbReference type="Proteomes" id="UP000649617">
    <property type="component" value="Unassembled WGS sequence"/>
</dbReference>